<sequence>MTDAPQTVLTVDDEPSLTELYAAWLADAYEVRQANDAAAALDAVASDFDPDVVLLDRQMPETTGDELLDTLRTEGVDCPVVMVTAVDPEFDVVSMPFDDYLVKPVGRDEVTRTVEASLTRETYDEQVRDYFALARKRAVLEASTAVTEVHDHPAYRELRRELDRVSRTADRTRDDLLRRERPFEHD</sequence>
<organism evidence="4 5">
    <name type="scientific">Halogeometricum rufum</name>
    <dbReference type="NCBI Taxonomy" id="553469"/>
    <lineage>
        <taxon>Archaea</taxon>
        <taxon>Methanobacteriati</taxon>
        <taxon>Methanobacteriota</taxon>
        <taxon>Stenosarchaea group</taxon>
        <taxon>Halobacteria</taxon>
        <taxon>Halobacteriales</taxon>
        <taxon>Haloferacaceae</taxon>
        <taxon>Halogeometricum</taxon>
    </lineage>
</organism>
<feature type="modified residue" description="4-aspartylphosphate" evidence="2">
    <location>
        <position position="56"/>
    </location>
</feature>
<dbReference type="PANTHER" id="PTHR44591:SF23">
    <property type="entry name" value="CHEY SUBFAMILY"/>
    <property type="match status" value="1"/>
</dbReference>
<evidence type="ECO:0000256" key="2">
    <source>
        <dbReference type="PROSITE-ProRule" id="PRU00169"/>
    </source>
</evidence>
<dbReference type="SMART" id="SM00448">
    <property type="entry name" value="REC"/>
    <property type="match status" value="1"/>
</dbReference>
<feature type="domain" description="Response regulatory" evidence="3">
    <location>
        <begin position="7"/>
        <end position="118"/>
    </location>
</feature>
<evidence type="ECO:0000313" key="5">
    <source>
        <dbReference type="Proteomes" id="UP000198531"/>
    </source>
</evidence>
<dbReference type="STRING" id="553469.SAMN04487947_1994"/>
<dbReference type="CDD" id="cd00156">
    <property type="entry name" value="REC"/>
    <property type="match status" value="1"/>
</dbReference>
<dbReference type="OrthoDB" id="86314at2157"/>
<dbReference type="Pfam" id="PF00072">
    <property type="entry name" value="Response_reg"/>
    <property type="match status" value="1"/>
</dbReference>
<evidence type="ECO:0000256" key="1">
    <source>
        <dbReference type="ARBA" id="ARBA00022553"/>
    </source>
</evidence>
<dbReference type="InterPro" id="IPR013971">
    <property type="entry name" value="HalX_domain"/>
</dbReference>
<dbReference type="InterPro" id="IPR011006">
    <property type="entry name" value="CheY-like_superfamily"/>
</dbReference>
<dbReference type="PANTHER" id="PTHR44591">
    <property type="entry name" value="STRESS RESPONSE REGULATOR PROTEIN 1"/>
    <property type="match status" value="1"/>
</dbReference>
<keyword evidence="5" id="KW-1185">Reference proteome</keyword>
<dbReference type="GO" id="GO:0000160">
    <property type="term" value="P:phosphorelay signal transduction system"/>
    <property type="evidence" value="ECO:0007669"/>
    <property type="project" value="InterPro"/>
</dbReference>
<evidence type="ECO:0000313" key="4">
    <source>
        <dbReference type="EMBL" id="SFR53074.1"/>
    </source>
</evidence>
<dbReference type="AlphaFoldDB" id="A0A1I6HFD0"/>
<proteinExistence type="predicted"/>
<dbReference type="Proteomes" id="UP000198531">
    <property type="component" value="Unassembled WGS sequence"/>
</dbReference>
<dbReference type="InterPro" id="IPR001789">
    <property type="entry name" value="Sig_transdc_resp-reg_receiver"/>
</dbReference>
<dbReference type="Pfam" id="PF08663">
    <property type="entry name" value="HalX"/>
    <property type="match status" value="1"/>
</dbReference>
<dbReference type="SUPFAM" id="SSF52172">
    <property type="entry name" value="CheY-like"/>
    <property type="match status" value="1"/>
</dbReference>
<dbReference type="RefSeq" id="WP_089807194.1">
    <property type="nucleotide sequence ID" value="NZ_FOYT01000002.1"/>
</dbReference>
<protein>
    <submittedName>
        <fullName evidence="4">HalX domain-containing protein</fullName>
    </submittedName>
</protein>
<evidence type="ECO:0000259" key="3">
    <source>
        <dbReference type="PROSITE" id="PS50110"/>
    </source>
</evidence>
<dbReference type="InterPro" id="IPR050595">
    <property type="entry name" value="Bact_response_regulator"/>
</dbReference>
<gene>
    <name evidence="4" type="ORF">SAMN04487947_1994</name>
</gene>
<keyword evidence="1 2" id="KW-0597">Phosphoprotein</keyword>
<reference evidence="5" key="1">
    <citation type="submission" date="2016-10" db="EMBL/GenBank/DDBJ databases">
        <authorList>
            <person name="Varghese N."/>
            <person name="Submissions S."/>
        </authorList>
    </citation>
    <scope>NUCLEOTIDE SEQUENCE [LARGE SCALE GENOMIC DNA]</scope>
    <source>
        <strain evidence="5">CGMCC 1.7736</strain>
    </source>
</reference>
<dbReference type="PROSITE" id="PS50110">
    <property type="entry name" value="RESPONSE_REGULATORY"/>
    <property type="match status" value="1"/>
</dbReference>
<name>A0A1I6HFD0_9EURY</name>
<accession>A0A1I6HFD0</accession>
<dbReference type="Gene3D" id="3.40.50.2300">
    <property type="match status" value="1"/>
</dbReference>
<dbReference type="EMBL" id="FOYT01000002">
    <property type="protein sequence ID" value="SFR53074.1"/>
    <property type="molecule type" value="Genomic_DNA"/>
</dbReference>